<dbReference type="AlphaFoldDB" id="A0A1F8E8M2"/>
<dbReference type="STRING" id="1802660.A2735_00970"/>
<dbReference type="Pfam" id="PF00583">
    <property type="entry name" value="Acetyltransf_1"/>
    <property type="match status" value="1"/>
</dbReference>
<reference evidence="2 3" key="1">
    <citation type="journal article" date="2016" name="Nat. Commun.">
        <title>Thousands of microbial genomes shed light on interconnected biogeochemical processes in an aquifer system.</title>
        <authorList>
            <person name="Anantharaman K."/>
            <person name="Brown C.T."/>
            <person name="Hug L.A."/>
            <person name="Sharon I."/>
            <person name="Castelle C.J."/>
            <person name="Probst A.J."/>
            <person name="Thomas B.C."/>
            <person name="Singh A."/>
            <person name="Wilkins M.J."/>
            <person name="Karaoz U."/>
            <person name="Brodie E.L."/>
            <person name="Williams K.H."/>
            <person name="Hubbard S.S."/>
            <person name="Banfield J.F."/>
        </authorList>
    </citation>
    <scope>NUCLEOTIDE SEQUENCE [LARGE SCALE GENOMIC DNA]</scope>
</reference>
<name>A0A1F8E8M2_9BACT</name>
<dbReference type="InterPro" id="IPR016181">
    <property type="entry name" value="Acyl_CoA_acyltransferase"/>
</dbReference>
<evidence type="ECO:0000313" key="3">
    <source>
        <dbReference type="Proteomes" id="UP000178520"/>
    </source>
</evidence>
<dbReference type="SUPFAM" id="SSF55729">
    <property type="entry name" value="Acyl-CoA N-acyltransferases (Nat)"/>
    <property type="match status" value="1"/>
</dbReference>
<dbReference type="PROSITE" id="PS51186">
    <property type="entry name" value="GNAT"/>
    <property type="match status" value="1"/>
</dbReference>
<protein>
    <recommendedName>
        <fullName evidence="1">N-acetyltransferase domain-containing protein</fullName>
    </recommendedName>
</protein>
<dbReference type="GO" id="GO:0016747">
    <property type="term" value="F:acyltransferase activity, transferring groups other than amino-acyl groups"/>
    <property type="evidence" value="ECO:0007669"/>
    <property type="project" value="InterPro"/>
</dbReference>
<dbReference type="EMBL" id="MGJA01000015">
    <property type="protein sequence ID" value="OGM97226.1"/>
    <property type="molecule type" value="Genomic_DNA"/>
</dbReference>
<organism evidence="2 3">
    <name type="scientific">Candidatus Yanofskybacteria bacterium RIFCSPHIGHO2_01_FULL_41_21</name>
    <dbReference type="NCBI Taxonomy" id="1802660"/>
    <lineage>
        <taxon>Bacteria</taxon>
        <taxon>Candidatus Yanofskyibacteriota</taxon>
    </lineage>
</organism>
<evidence type="ECO:0000313" key="2">
    <source>
        <dbReference type="EMBL" id="OGM97226.1"/>
    </source>
</evidence>
<dbReference type="CDD" id="cd04301">
    <property type="entry name" value="NAT_SF"/>
    <property type="match status" value="1"/>
</dbReference>
<evidence type="ECO:0000259" key="1">
    <source>
        <dbReference type="PROSITE" id="PS51186"/>
    </source>
</evidence>
<dbReference type="Gene3D" id="3.40.630.30">
    <property type="match status" value="1"/>
</dbReference>
<accession>A0A1F8E8M2</accession>
<gene>
    <name evidence="2" type="ORF">A2735_00970</name>
</gene>
<comment type="caution">
    <text evidence="2">The sequence shown here is derived from an EMBL/GenBank/DDBJ whole genome shotgun (WGS) entry which is preliminary data.</text>
</comment>
<dbReference type="InterPro" id="IPR000182">
    <property type="entry name" value="GNAT_dom"/>
</dbReference>
<dbReference type="Proteomes" id="UP000178520">
    <property type="component" value="Unassembled WGS sequence"/>
</dbReference>
<proteinExistence type="predicted"/>
<feature type="domain" description="N-acetyltransferase" evidence="1">
    <location>
        <begin position="17"/>
        <end position="187"/>
    </location>
</feature>
<dbReference type="PANTHER" id="PTHR43415">
    <property type="entry name" value="SPERMIDINE N(1)-ACETYLTRANSFERASE"/>
    <property type="match status" value="1"/>
</dbReference>
<sequence length="187" mass="21055">MNSIFLKKIVTKKGKEVVVRYPTLDDVMEMTGYINTLSREDTFITFSGEQITLDSEREYVIDLLKRIEKGDAVNMLCIVDGKIVGIAGVERKISSRNRGMHIGIFGISVGSEFRGEGIGQELSVAVIDEAKKKMPGLRTITLSVYKPNEIAYALYRKLGFIEYGTLPQGILFHGEYVDEVEMYLKLM</sequence>
<dbReference type="PANTHER" id="PTHR43415:SF3">
    <property type="entry name" value="GNAT-FAMILY ACETYLTRANSFERASE"/>
    <property type="match status" value="1"/>
</dbReference>